<gene>
    <name evidence="1" type="ORF">EVAR_38142_1</name>
</gene>
<dbReference type="Proteomes" id="UP000299102">
    <property type="component" value="Unassembled WGS sequence"/>
</dbReference>
<dbReference type="EMBL" id="BGZK01001326">
    <property type="protein sequence ID" value="GBP77324.1"/>
    <property type="molecule type" value="Genomic_DNA"/>
</dbReference>
<protein>
    <submittedName>
        <fullName evidence="1">Uncharacterized protein</fullName>
    </submittedName>
</protein>
<dbReference type="AlphaFoldDB" id="A0A4C1YR03"/>
<sequence>MTSHEQTFECHRTAIVPVPVLRMRSRRSVSVATLLGKGFLSRLRRAASTRAPYQNSPHSIRDRACAITCYISSQRRRFEALDVGNGLELKVATVVRQSRLDLRLVYKARGDDPA</sequence>
<keyword evidence="2" id="KW-1185">Reference proteome</keyword>
<name>A0A4C1YR03_EUMVA</name>
<comment type="caution">
    <text evidence="1">The sequence shown here is derived from an EMBL/GenBank/DDBJ whole genome shotgun (WGS) entry which is preliminary data.</text>
</comment>
<evidence type="ECO:0000313" key="1">
    <source>
        <dbReference type="EMBL" id="GBP77324.1"/>
    </source>
</evidence>
<evidence type="ECO:0000313" key="2">
    <source>
        <dbReference type="Proteomes" id="UP000299102"/>
    </source>
</evidence>
<proteinExistence type="predicted"/>
<accession>A0A4C1YR03</accession>
<reference evidence="1 2" key="1">
    <citation type="journal article" date="2019" name="Commun. Biol.">
        <title>The bagworm genome reveals a unique fibroin gene that provides high tensile strength.</title>
        <authorList>
            <person name="Kono N."/>
            <person name="Nakamura H."/>
            <person name="Ohtoshi R."/>
            <person name="Tomita M."/>
            <person name="Numata K."/>
            <person name="Arakawa K."/>
        </authorList>
    </citation>
    <scope>NUCLEOTIDE SEQUENCE [LARGE SCALE GENOMIC DNA]</scope>
</reference>
<organism evidence="1 2">
    <name type="scientific">Eumeta variegata</name>
    <name type="common">Bagworm moth</name>
    <name type="synonym">Eumeta japonica</name>
    <dbReference type="NCBI Taxonomy" id="151549"/>
    <lineage>
        <taxon>Eukaryota</taxon>
        <taxon>Metazoa</taxon>
        <taxon>Ecdysozoa</taxon>
        <taxon>Arthropoda</taxon>
        <taxon>Hexapoda</taxon>
        <taxon>Insecta</taxon>
        <taxon>Pterygota</taxon>
        <taxon>Neoptera</taxon>
        <taxon>Endopterygota</taxon>
        <taxon>Lepidoptera</taxon>
        <taxon>Glossata</taxon>
        <taxon>Ditrysia</taxon>
        <taxon>Tineoidea</taxon>
        <taxon>Psychidae</taxon>
        <taxon>Oiketicinae</taxon>
        <taxon>Eumeta</taxon>
    </lineage>
</organism>